<dbReference type="EMBL" id="MCFG01000387">
    <property type="protein sequence ID" value="ORX73462.1"/>
    <property type="molecule type" value="Genomic_DNA"/>
</dbReference>
<feature type="coiled-coil region" evidence="1">
    <location>
        <begin position="1913"/>
        <end position="2042"/>
    </location>
</feature>
<evidence type="ECO:0000256" key="1">
    <source>
        <dbReference type="SAM" id="Coils"/>
    </source>
</evidence>
<dbReference type="Proteomes" id="UP000193944">
    <property type="component" value="Unassembled WGS sequence"/>
</dbReference>
<feature type="compositionally biased region" description="Basic and acidic residues" evidence="2">
    <location>
        <begin position="2740"/>
        <end position="2750"/>
    </location>
</feature>
<evidence type="ECO:0008006" key="6">
    <source>
        <dbReference type="Google" id="ProtNLM"/>
    </source>
</evidence>
<reference evidence="4 5" key="2">
    <citation type="submission" date="2016-08" db="EMBL/GenBank/DDBJ databases">
        <title>Pervasive Adenine N6-methylation of Active Genes in Fungi.</title>
        <authorList>
            <consortium name="DOE Joint Genome Institute"/>
            <person name="Mondo S.J."/>
            <person name="Dannebaum R.O."/>
            <person name="Kuo R.C."/>
            <person name="Labutti K."/>
            <person name="Haridas S."/>
            <person name="Kuo A."/>
            <person name="Salamov A."/>
            <person name="Ahrendt S.R."/>
            <person name="Lipzen A."/>
            <person name="Sullivan W."/>
            <person name="Andreopoulos W.B."/>
            <person name="Clum A."/>
            <person name="Lindquist E."/>
            <person name="Daum C."/>
            <person name="Ramamoorthy G.K."/>
            <person name="Gryganskyi A."/>
            <person name="Culley D."/>
            <person name="Magnuson J.K."/>
            <person name="James T.Y."/>
            <person name="O'Malley M.A."/>
            <person name="Stajich J.E."/>
            <person name="Spatafora J.W."/>
            <person name="Visel A."/>
            <person name="Grigoriev I.V."/>
        </authorList>
    </citation>
    <scope>NUCLEOTIDE SEQUENCE [LARGE SCALE GENOMIC DNA]</scope>
    <source>
        <strain evidence="4 5">S4</strain>
    </source>
</reference>
<accession>A0A1Y1WJ03</accession>
<comment type="caution">
    <text evidence="4">The sequence shown here is derived from an EMBL/GenBank/DDBJ whole genome shotgun (WGS) entry which is preliminary data.</text>
</comment>
<feature type="signal peptide" evidence="3">
    <location>
        <begin position="1"/>
        <end position="18"/>
    </location>
</feature>
<sequence length="2750" mass="321948">MKLIVLLYLICFVAKAYCSAHNHLSLQVSLLILAAADDTCIGDDNCGPKMKGTSNEPEKIIIGQIDKGDGNGLRDVEASIFDIIPALRKMPRDLAEEYYRNVLFPAAKTIYKNKFQINNGDNNEIIARKIEEYINRNDLFRYVINDFSTFENDVELYFDPIVDSSINQVIRDNVKTFNFIDCISDENAPINFDDRNLNSEIFETIVKICREDVLCRKRYFNYDKNGDLNVYAKNIISNVNYLIIKTGELNNERYHFIVKDIKNERLAHPFTVMKDPSNPNDYIRDYSYDIKELNFYNTIEFDDVNSASNDLVTLIEPFITDTLTRNIKLVESKSQTIDDINTAKDRYNNNKYKNALEKLFTSPFDKITILNEFNTLNEIDNAKYDLELFKFQITESIFNKLKDMDIEVNYQQCQRFSNYIFEKIKDHVKNNSELELRNIIDEYIEKENTKSKYRFNNLNIISLKYLINPNSLDDNEIVSLIDYLQRNGGFDDNDIRNIRNRNNDNNLIIKLQNTLSLNFDSKQLLILKYMLDPITFRDNEIQALTDYLRSYNEFDDNDIRNIEIRNNDNNLINKLQNILNLDYDSKQLLIYKYTLNPNTLDDNRINALIDYLRNYNEFDDNDINNIRNRNNDNNLINKLENILNNNNNVESITKFFNKINHNPNGRGNEGNIEDTGIDLLSKCDIIFSNTKKGVISIPQINDINNYPSYINNEINNEFLNSNIVLSSIKKPNEESSMFKNLKDGQRNPELELQLHILNEYLNDRGDNLPDQLNRRVSDNNRWIISFFESNIFDLQNDVNDLSTKLTNIKNTLESYKVNLKNDEYVIHGNDGNLFLNFISNTLVKDYDMRLYIVDQYENYLNTNYDNIDINKNDREAYTLINTIRDNLNKNIDLNRNEEKIFRNYLNKDFYKFANEEDNDYRSQGYYKKYLINKNILEDIIGIYQDRLTSLLRINNLINDIIANHNQYLNDINRVKNEFNGKIPGLEYNDDLLNSYINYNDNTRDVRLISFADMVNSYTGIAGTTNEKKEIIKNLSITSDYEHMYAVSIEGEVFVFTMDSSHISEIIEALKITKVNNGEVCNFKNTKRGNENDPCLRVPKIFKEHKIESYTLNMLSNLKNFDSNFLPNNIYNIENIKELYKYAESFENLWEKMTNTYIKNIKEIDQEMSTEFIQNMYYTINDYKELLSNSEYNNNEYIKYINENIIENMEIYFYKAYNIHKYYGYGKILDNHGEEIKISDYKYDLESKLGKNELIDMIRIIVNIVNKNDINENQLGVIHIGNKILSTVDYKTIMPESNDIVDAIEKLISKFNDEETTITENEKDKLMEIYFKLSLLNIYNHDDNTKNIDLVNYLIESIGQKIGMTNSENPLGSYNLRQDNISLKIPELEHFERIEDKSIIDIIKDEYIPIENKIYILKGLESDINNLEGERLTEEHINSINEIHEYINLKSNQIKSYELFEGHEMEINNISALLSHYNNLVSAINEKYGDEYEGIMSINKELEEYIAKRANLLNNKLTIQDCISNLREFEGKFYKDNLGGLNNLEYEEFINELQNLEKNIFDNIIKFKNINDPEDRYQEAFQLVELLNQHNELISDFTNNLDLNEISKMYSVIDPIYIYNDNDLNDKLKYLVADKYVKALTDILELNKEKFNIDKNIDVKTFISTVIDNSETKLKFSEGYELPEINIEILNKIFNKNFNSENEIIDYIINNVSDESQLENLKNSYELKRKLIEHESITSRDENSVKVINDISKKLGLNNNDDQQLKTFQNIIYDSFIEFLEASSKFDDYVRFENLKNDENGNLDISDTYINYKGLKVIQNDITKLFGKLEVYVNAIGKAKDTLELSTEEFNEYKNNIELSVSKLKDFINLYVNELSGSIDKENIETFNKAYTYLENIVTGANSFIISAADVCENEELKNDVTENIDKLNEFKNLNDKYKEEVSHLSVKPITISVPKPNIESSSNNDESYDVMNLEEKILKVVKNLKKYDSENIKVKDDEIKIQRYGDLYDGATTLIDVLEKSLESYRNNINNIENSKESRETLINMHDTINILAYRYAKSEYLEDNSIIVLVKDILRDLSNSFDNNLQLHNIKFNEKLKDNNGNEITNIIDYKSIANTNSKYVNDMLRSVYRKLFNIFDSDVFNIGLRDNMETNGNNEVNKIYMDNRRSELEFLRNSIAQYEVSDNDKEYQKRELLSIYREIEEIEEIFDRENNNNIKNNSAKENANNSEAVYSLSDSLYNCLIKNFNDDDEIKNLRNNYNSKIGNQNKSEITSENVLNLDYLIKNINSNYFINDPNYKMYVNNYFTYMKHRLLDSLNDENEFKKVMNNIETAINDINKKINNFNNYKSPEGHYKEADHLIELSNNVNEFIDFCMDYEIDINRYQIKKIDLNDGGKLSNKLNYIRVKLMIDTFDEIAKSHPEIFKLPKEKSLSDYIEPSISSIHYTFGGHSIYEPVKRDLQSIIRDKVESKQDAIITFVDNASNNYQIMKLERSFGMKYKLTIHESSFFRLEEDVNDMNKLLQHKHFINHLKNKCIKRLETYDQTRKRLDNTLSKLAKLTDIDVDNTDSQNIVNKAKEMALNNNVEKETRNKIIKHLNNYIDFHKNEVIKVSGKVPSDVFKTIYDHSLALNKISMDAIEAIEFKSSDNNPNNNHNNKLENAMNYNNKFEDSNSNTLHKQLPESSSIRKSTSNNNHNPINSGSHNGQTNPGTNHNPTKPGNNHGQTNPGTNHNPTKPGGGKPIDESIEYKIK</sequence>
<feature type="compositionally biased region" description="Polar residues" evidence="2">
    <location>
        <begin position="2670"/>
        <end position="2732"/>
    </location>
</feature>
<evidence type="ECO:0000256" key="3">
    <source>
        <dbReference type="SAM" id="SignalP"/>
    </source>
</evidence>
<keyword evidence="3" id="KW-0732">Signal</keyword>
<feature type="chain" id="PRO_5012756411" description="VWFA domain-containing protein" evidence="3">
    <location>
        <begin position="19"/>
        <end position="2750"/>
    </location>
</feature>
<keyword evidence="5" id="KW-1185">Reference proteome</keyword>
<reference evidence="4 5" key="1">
    <citation type="submission" date="2016-08" db="EMBL/GenBank/DDBJ databases">
        <title>A Parts List for Fungal Cellulosomes Revealed by Comparative Genomics.</title>
        <authorList>
            <consortium name="DOE Joint Genome Institute"/>
            <person name="Haitjema C.H."/>
            <person name="Gilmore S.P."/>
            <person name="Henske J.K."/>
            <person name="Solomon K.V."/>
            <person name="De Groot R."/>
            <person name="Kuo A."/>
            <person name="Mondo S.J."/>
            <person name="Salamov A.A."/>
            <person name="Labutti K."/>
            <person name="Zhao Z."/>
            <person name="Chiniquy J."/>
            <person name="Barry K."/>
            <person name="Brewer H.M."/>
            <person name="Purvine S.O."/>
            <person name="Wright A.T."/>
            <person name="Boxma B."/>
            <person name="Van Alen T."/>
            <person name="Hackstein J.H."/>
            <person name="Baker S.E."/>
            <person name="Grigoriev I.V."/>
            <person name="O'Malley M.A."/>
        </authorList>
    </citation>
    <scope>NUCLEOTIDE SEQUENCE [LARGE SCALE GENOMIC DNA]</scope>
    <source>
        <strain evidence="4 5">S4</strain>
    </source>
</reference>
<evidence type="ECO:0000313" key="4">
    <source>
        <dbReference type="EMBL" id="ORX73462.1"/>
    </source>
</evidence>
<proteinExistence type="predicted"/>
<evidence type="ECO:0000256" key="2">
    <source>
        <dbReference type="SAM" id="MobiDB-lite"/>
    </source>
</evidence>
<name>A0A1Y1WJ03_9FUNG</name>
<gene>
    <name evidence="4" type="ORF">BCR32DRAFT_285622</name>
</gene>
<organism evidence="4 5">
    <name type="scientific">Anaeromyces robustus</name>
    <dbReference type="NCBI Taxonomy" id="1754192"/>
    <lineage>
        <taxon>Eukaryota</taxon>
        <taxon>Fungi</taxon>
        <taxon>Fungi incertae sedis</taxon>
        <taxon>Chytridiomycota</taxon>
        <taxon>Chytridiomycota incertae sedis</taxon>
        <taxon>Neocallimastigomycetes</taxon>
        <taxon>Neocallimastigales</taxon>
        <taxon>Neocallimastigaceae</taxon>
        <taxon>Anaeromyces</taxon>
    </lineage>
</organism>
<keyword evidence="1" id="KW-0175">Coiled coil</keyword>
<protein>
    <recommendedName>
        <fullName evidence="6">VWFA domain-containing protein</fullName>
    </recommendedName>
</protein>
<evidence type="ECO:0000313" key="5">
    <source>
        <dbReference type="Proteomes" id="UP000193944"/>
    </source>
</evidence>
<feature type="region of interest" description="Disordered" evidence="2">
    <location>
        <begin position="2664"/>
        <end position="2750"/>
    </location>
</feature>
<dbReference type="OrthoDB" id="10580215at2759"/>